<name>A0A220MIN0_9BACL</name>
<evidence type="ECO:0000313" key="1">
    <source>
        <dbReference type="EMBL" id="ASJ54745.1"/>
    </source>
</evidence>
<dbReference type="GO" id="GO:0016855">
    <property type="term" value="F:racemase and epimerase activity, acting on amino acids and derivatives"/>
    <property type="evidence" value="ECO:0007669"/>
    <property type="project" value="InterPro"/>
</dbReference>
<evidence type="ECO:0008006" key="3">
    <source>
        <dbReference type="Google" id="ProtNLM"/>
    </source>
</evidence>
<dbReference type="RefSeq" id="WP_088908453.1">
    <property type="nucleotide sequence ID" value="NZ_CP018145.1"/>
</dbReference>
<dbReference type="InterPro" id="IPR028082">
    <property type="entry name" value="Peripla_BP_I"/>
</dbReference>
<sequence length="224" mass="25116">MTRIACLHGHYSNISLFSDAFAAFDVELIHFVDPGLLLQNAGTYVHPKEQSHAKLREQLSWMQNCGVDAIVITCTQYAALVTPEDEATATVPLFTIDGPFFHELARHTKPQVLLFSNPATIQPTMERLVKYAHSHNLHPEIQVSLVENAFALLMENKQEAYREAINDTLYQLHQTFPDQPIAVAQLSMAPVADQFAKENGCTISHPLHSLTLQMSATLRMHSNR</sequence>
<protein>
    <recommendedName>
        <fullName evidence="3">Glutamate racemase</fullName>
    </recommendedName>
</protein>
<gene>
    <name evidence="1" type="ORF">BP422_14875</name>
</gene>
<evidence type="ECO:0000313" key="2">
    <source>
        <dbReference type="Proteomes" id="UP000197781"/>
    </source>
</evidence>
<dbReference type="SUPFAM" id="SSF53822">
    <property type="entry name" value="Periplasmic binding protein-like I"/>
    <property type="match status" value="1"/>
</dbReference>
<dbReference type="AlphaFoldDB" id="A0A220MIN0"/>
<dbReference type="Proteomes" id="UP000197781">
    <property type="component" value="Chromosome"/>
</dbReference>
<accession>A0A220MIN0</accession>
<dbReference type="InterPro" id="IPR001920">
    <property type="entry name" value="Asp/Glu_race"/>
</dbReference>
<organism evidence="1 2">
    <name type="scientific">Brevibacillus formosus</name>
    <dbReference type="NCBI Taxonomy" id="54913"/>
    <lineage>
        <taxon>Bacteria</taxon>
        <taxon>Bacillati</taxon>
        <taxon>Bacillota</taxon>
        <taxon>Bacilli</taxon>
        <taxon>Bacillales</taxon>
        <taxon>Paenibacillaceae</taxon>
        <taxon>Brevibacillus</taxon>
    </lineage>
</organism>
<reference evidence="1 2" key="1">
    <citation type="submission" date="2016-11" db="EMBL/GenBank/DDBJ databases">
        <authorList>
            <person name="Jaros S."/>
            <person name="Januszkiewicz K."/>
            <person name="Wedrychowicz H."/>
        </authorList>
    </citation>
    <scope>NUCLEOTIDE SEQUENCE [LARGE SCALE GENOMIC DNA]</scope>
    <source>
        <strain evidence="1 2">NF2</strain>
    </source>
</reference>
<dbReference type="Gene3D" id="3.40.50.1860">
    <property type="match status" value="1"/>
</dbReference>
<dbReference type="KEGG" id="bfm:BP422_14875"/>
<dbReference type="EMBL" id="CP018145">
    <property type="protein sequence ID" value="ASJ54745.1"/>
    <property type="molecule type" value="Genomic_DNA"/>
</dbReference>
<proteinExistence type="predicted"/>